<evidence type="ECO:0000256" key="1">
    <source>
        <dbReference type="SAM" id="MobiDB-lite"/>
    </source>
</evidence>
<dbReference type="Proteomes" id="UP001628156">
    <property type="component" value="Unassembled WGS sequence"/>
</dbReference>
<sequence length="54" mass="5760">MSPGDNPVRDTPVSQGNKTTQELFFENIEHIAPAPLPPCCTSPPAQPPPPVPLQ</sequence>
<accession>A0ABQ0DYE3</accession>
<evidence type="ECO:0000313" key="2">
    <source>
        <dbReference type="EMBL" id="GAB1227880.1"/>
    </source>
</evidence>
<dbReference type="EMBL" id="BAAFRS010000361">
    <property type="protein sequence ID" value="GAB1227880.1"/>
    <property type="molecule type" value="Genomic_DNA"/>
</dbReference>
<proteinExistence type="predicted"/>
<evidence type="ECO:0000313" key="3">
    <source>
        <dbReference type="Proteomes" id="UP001628156"/>
    </source>
</evidence>
<feature type="compositionally biased region" description="Pro residues" evidence="1">
    <location>
        <begin position="34"/>
        <end position="54"/>
    </location>
</feature>
<comment type="caution">
    <text evidence="2">The sequence shown here is derived from an EMBL/GenBank/DDBJ whole genome shotgun (WGS) entry which is preliminary data.</text>
</comment>
<feature type="compositionally biased region" description="Polar residues" evidence="1">
    <location>
        <begin position="12"/>
        <end position="22"/>
    </location>
</feature>
<protein>
    <submittedName>
        <fullName evidence="2">Uncharacterized protein</fullName>
    </submittedName>
</protein>
<keyword evidence="3" id="KW-1185">Reference proteome</keyword>
<name>A0ABQ0DYE3_9EUKA</name>
<reference evidence="2 3" key="1">
    <citation type="journal article" date="2019" name="PLoS Negl. Trop. Dis.">
        <title>Whole genome sequencing of Entamoeba nuttalli reveals mammalian host-related molecular signatures and a novel octapeptide-repeat surface protein.</title>
        <authorList>
            <person name="Tanaka M."/>
            <person name="Makiuchi T."/>
            <person name="Komiyama T."/>
            <person name="Shiina T."/>
            <person name="Osaki K."/>
            <person name="Tachibana H."/>
        </authorList>
    </citation>
    <scope>NUCLEOTIDE SEQUENCE [LARGE SCALE GENOMIC DNA]</scope>
    <source>
        <strain evidence="2 3">P19-061405</strain>
    </source>
</reference>
<gene>
    <name evidence="2" type="ORF">ENUP19_0361G0059</name>
</gene>
<organism evidence="2 3">
    <name type="scientific">Entamoeba nuttalli</name>
    <dbReference type="NCBI Taxonomy" id="412467"/>
    <lineage>
        <taxon>Eukaryota</taxon>
        <taxon>Amoebozoa</taxon>
        <taxon>Evosea</taxon>
        <taxon>Archamoebae</taxon>
        <taxon>Mastigamoebida</taxon>
        <taxon>Entamoebidae</taxon>
        <taxon>Entamoeba</taxon>
    </lineage>
</organism>
<feature type="region of interest" description="Disordered" evidence="1">
    <location>
        <begin position="1"/>
        <end position="54"/>
    </location>
</feature>